<keyword evidence="4" id="KW-0410">Iron transport</keyword>
<keyword evidence="6" id="KW-0408">Iron</keyword>
<keyword evidence="10 11" id="KW-0998">Cell outer membrane</keyword>
<dbReference type="InterPro" id="IPR012910">
    <property type="entry name" value="Plug_dom"/>
</dbReference>
<comment type="caution">
    <text evidence="16">The sequence shown here is derived from an EMBL/GenBank/DDBJ whole genome shotgun (WGS) entry which is preliminary data.</text>
</comment>
<keyword evidence="8 12" id="KW-0798">TonB box</keyword>
<evidence type="ECO:0000259" key="14">
    <source>
        <dbReference type="Pfam" id="PF00593"/>
    </source>
</evidence>
<protein>
    <submittedName>
        <fullName evidence="16">TonB-dependent receptor</fullName>
    </submittedName>
</protein>
<evidence type="ECO:0000256" key="8">
    <source>
        <dbReference type="ARBA" id="ARBA00023077"/>
    </source>
</evidence>
<feature type="domain" description="TonB-dependent receptor plug" evidence="15">
    <location>
        <begin position="42"/>
        <end position="147"/>
    </location>
</feature>
<evidence type="ECO:0000256" key="4">
    <source>
        <dbReference type="ARBA" id="ARBA00022496"/>
    </source>
</evidence>
<dbReference type="Pfam" id="PF00593">
    <property type="entry name" value="TonB_dep_Rec_b-barrel"/>
    <property type="match status" value="1"/>
</dbReference>
<dbReference type="Gene3D" id="2.40.170.20">
    <property type="entry name" value="TonB-dependent receptor, beta-barrel domain"/>
    <property type="match status" value="2"/>
</dbReference>
<dbReference type="PANTHER" id="PTHR32552:SF81">
    <property type="entry name" value="TONB-DEPENDENT OUTER MEMBRANE RECEPTOR"/>
    <property type="match status" value="1"/>
</dbReference>
<evidence type="ECO:0000256" key="5">
    <source>
        <dbReference type="ARBA" id="ARBA00022692"/>
    </source>
</evidence>
<dbReference type="PANTHER" id="PTHR32552">
    <property type="entry name" value="FERRICHROME IRON RECEPTOR-RELATED"/>
    <property type="match status" value="1"/>
</dbReference>
<evidence type="ECO:0000256" key="1">
    <source>
        <dbReference type="ARBA" id="ARBA00004571"/>
    </source>
</evidence>
<dbReference type="RefSeq" id="WP_279253800.1">
    <property type="nucleotide sequence ID" value="NZ_SHNP01000006.1"/>
</dbReference>
<dbReference type="InterPro" id="IPR039426">
    <property type="entry name" value="TonB-dep_rcpt-like"/>
</dbReference>
<comment type="similarity">
    <text evidence="11 12">Belongs to the TonB-dependent receptor family.</text>
</comment>
<dbReference type="Proteomes" id="UP001143307">
    <property type="component" value="Unassembled WGS sequence"/>
</dbReference>
<evidence type="ECO:0000256" key="13">
    <source>
        <dbReference type="SAM" id="SignalP"/>
    </source>
</evidence>
<evidence type="ECO:0000256" key="2">
    <source>
        <dbReference type="ARBA" id="ARBA00022448"/>
    </source>
</evidence>
<evidence type="ECO:0000259" key="15">
    <source>
        <dbReference type="Pfam" id="PF07715"/>
    </source>
</evidence>
<evidence type="ECO:0000313" key="16">
    <source>
        <dbReference type="EMBL" id="MCX2975143.1"/>
    </source>
</evidence>
<dbReference type="PROSITE" id="PS52016">
    <property type="entry name" value="TONB_DEPENDENT_REC_3"/>
    <property type="match status" value="1"/>
</dbReference>
<dbReference type="SUPFAM" id="SSF56935">
    <property type="entry name" value="Porins"/>
    <property type="match status" value="1"/>
</dbReference>
<keyword evidence="16" id="KW-0675">Receptor</keyword>
<keyword evidence="17" id="KW-1185">Reference proteome</keyword>
<keyword evidence="5 11" id="KW-0812">Transmembrane</keyword>
<organism evidence="16 17">
    <name type="scientific">Candidatus Seongchinamella marina</name>
    <dbReference type="NCBI Taxonomy" id="2518990"/>
    <lineage>
        <taxon>Bacteria</taxon>
        <taxon>Pseudomonadati</taxon>
        <taxon>Pseudomonadota</taxon>
        <taxon>Gammaproteobacteria</taxon>
        <taxon>Cellvibrionales</taxon>
        <taxon>Halieaceae</taxon>
        <taxon>Seongchinamella</taxon>
    </lineage>
</organism>
<feature type="signal peptide" evidence="13">
    <location>
        <begin position="1"/>
        <end position="25"/>
    </location>
</feature>
<evidence type="ECO:0000256" key="9">
    <source>
        <dbReference type="ARBA" id="ARBA00023136"/>
    </source>
</evidence>
<evidence type="ECO:0000256" key="3">
    <source>
        <dbReference type="ARBA" id="ARBA00022452"/>
    </source>
</evidence>
<dbReference type="EMBL" id="SHNP01000006">
    <property type="protein sequence ID" value="MCX2975143.1"/>
    <property type="molecule type" value="Genomic_DNA"/>
</dbReference>
<evidence type="ECO:0000256" key="6">
    <source>
        <dbReference type="ARBA" id="ARBA00023004"/>
    </source>
</evidence>
<dbReference type="InterPro" id="IPR036942">
    <property type="entry name" value="Beta-barrel_TonB_sf"/>
</dbReference>
<accession>A0ABT3SYS8</accession>
<keyword evidence="13" id="KW-0732">Signal</keyword>
<gene>
    <name evidence="16" type="ORF">EYC87_16285</name>
</gene>
<feature type="domain" description="TonB-dependent receptor-like beta-barrel" evidence="14">
    <location>
        <begin position="314"/>
        <end position="826"/>
    </location>
</feature>
<comment type="subcellular location">
    <subcellularLocation>
        <location evidence="1 11">Cell outer membrane</location>
        <topology evidence="1 11">Multi-pass membrane protein</topology>
    </subcellularLocation>
</comment>
<evidence type="ECO:0000256" key="11">
    <source>
        <dbReference type="PROSITE-ProRule" id="PRU01360"/>
    </source>
</evidence>
<dbReference type="Pfam" id="PF07715">
    <property type="entry name" value="Plug"/>
    <property type="match status" value="1"/>
</dbReference>
<evidence type="ECO:0000313" key="17">
    <source>
        <dbReference type="Proteomes" id="UP001143307"/>
    </source>
</evidence>
<feature type="chain" id="PRO_5045327782" evidence="13">
    <location>
        <begin position="26"/>
        <end position="863"/>
    </location>
</feature>
<proteinExistence type="inferred from homology"/>
<keyword evidence="2 11" id="KW-0813">Transport</keyword>
<keyword evidence="7" id="KW-0406">Ion transport</keyword>
<keyword evidence="9 11" id="KW-0472">Membrane</keyword>
<dbReference type="InterPro" id="IPR000531">
    <property type="entry name" value="Beta-barrel_TonB"/>
</dbReference>
<keyword evidence="3 11" id="KW-1134">Transmembrane beta strand</keyword>
<evidence type="ECO:0000256" key="7">
    <source>
        <dbReference type="ARBA" id="ARBA00023065"/>
    </source>
</evidence>
<name>A0ABT3SYS8_9GAMM</name>
<evidence type="ECO:0000256" key="12">
    <source>
        <dbReference type="RuleBase" id="RU003357"/>
    </source>
</evidence>
<sequence>MKHMSKVAPLTAAVALAWIPTIASAQILEEIIVTAQKRAQSLQDVPISVSAMQGEKIQEAGIANMAALADYVPNLHIANAAVNTNIYMRGVGSGNNQGFEQSVGMYIDGIYMGRGRQYRNAFLDLERVEVLRGPQGTLFGRNTIAGAINITSASPTPGDPANGDIALAAETNGGLVVEGGISGSLSDNLAGRFAFKYRETDGFIDNTYLDQDEPEIEETAMRVTLVWQPTDDLDINLKYSNSNEERVGAPSGVWLWPTPAERDEFVPNRSATADLVYGLIDTNFPDYAAAAGEDFETYKDGGYGSGTEVGVGRYPDGDDAEVNNFAMNINWQVGDYTLTSVTGWSDYEVQSGSDVDWTPLRLIGRDDDQDFEQVSQEFRFASPGGDFIDWMAGVYYDSSELVTDRLVAIDLSADDTVGDLIGSSLSPALPSIPLRDLGDLGAPFTPVTSLIPLITDPLLFSGYSSDQIGRNHLYELDSESWAIFAQGTVNVTDNFRVTLGLRYTREEKDVYSRQYLVDDTSIADGSNYNTRSDAFYLGQVQAQNYNTYAYEYKDDRSTDELIPSVVLQYDVGDYGMVYASFSQGFKSGGFTAADDGEPGEVSFREWPCTPEADGSVDVSACYDPTIPNDDFEFEDETVDAFEIGGKHTLLEGSMTVNWALFYTEYENLQTAIFKGVGFTVKNAGSSEIKGLEVDTRWAATDNLQLGLSFAWLDATYAEFGDAPCTAIQLDANRECGIAGNAGNSYNDLSGEPTLYASDTEWSLFADYSYPLGELDLFVSGEVNYRDEYSPAGDNDPIDMVDDYTRLNLRIGLRAEAWEIMAYGRNLTDEAVIIQSFDTPTVAGSHSRFMGEGQVIGLRAKYMF</sequence>
<evidence type="ECO:0000256" key="10">
    <source>
        <dbReference type="ARBA" id="ARBA00023237"/>
    </source>
</evidence>
<reference evidence="16" key="1">
    <citation type="submission" date="2019-02" db="EMBL/GenBank/DDBJ databases">
        <authorList>
            <person name="Li S.-H."/>
        </authorList>
    </citation>
    <scope>NUCLEOTIDE SEQUENCE</scope>
    <source>
        <strain evidence="16">IMCC8485</strain>
    </source>
</reference>